<dbReference type="Gene3D" id="3.10.100.10">
    <property type="entry name" value="Mannose-Binding Protein A, subunit A"/>
    <property type="match status" value="1"/>
</dbReference>
<dbReference type="InterPro" id="IPR016186">
    <property type="entry name" value="C-type_lectin-like/link_sf"/>
</dbReference>
<dbReference type="Proteomes" id="UP000271098">
    <property type="component" value="Unassembled WGS sequence"/>
</dbReference>
<proteinExistence type="predicted"/>
<evidence type="ECO:0000313" key="3">
    <source>
        <dbReference type="WBParaSite" id="GPUH_0001170201-mRNA-1"/>
    </source>
</evidence>
<organism evidence="3">
    <name type="scientific">Gongylonema pulchrum</name>
    <dbReference type="NCBI Taxonomy" id="637853"/>
    <lineage>
        <taxon>Eukaryota</taxon>
        <taxon>Metazoa</taxon>
        <taxon>Ecdysozoa</taxon>
        <taxon>Nematoda</taxon>
        <taxon>Chromadorea</taxon>
        <taxon>Rhabditida</taxon>
        <taxon>Spirurina</taxon>
        <taxon>Spiruromorpha</taxon>
        <taxon>Spiruroidea</taxon>
        <taxon>Gongylonematidae</taxon>
        <taxon>Gongylonema</taxon>
    </lineage>
</organism>
<dbReference type="CDD" id="cd00037">
    <property type="entry name" value="CLECT"/>
    <property type="match status" value="1"/>
</dbReference>
<protein>
    <submittedName>
        <fullName evidence="1 3">Uncharacterized protein</fullName>
    </submittedName>
</protein>
<reference evidence="1 2" key="2">
    <citation type="submission" date="2018-11" db="EMBL/GenBank/DDBJ databases">
        <authorList>
            <consortium name="Pathogen Informatics"/>
        </authorList>
    </citation>
    <scope>NUCLEOTIDE SEQUENCE [LARGE SCALE GENOMIC DNA]</scope>
</reference>
<reference evidence="3" key="1">
    <citation type="submission" date="2016-06" db="UniProtKB">
        <authorList>
            <consortium name="WormBaseParasite"/>
        </authorList>
    </citation>
    <scope>IDENTIFICATION</scope>
</reference>
<evidence type="ECO:0000313" key="2">
    <source>
        <dbReference type="Proteomes" id="UP000271098"/>
    </source>
</evidence>
<evidence type="ECO:0000313" key="1">
    <source>
        <dbReference type="EMBL" id="VDN19109.1"/>
    </source>
</evidence>
<dbReference type="AlphaFoldDB" id="A0A183DSJ7"/>
<sequence>MATVDQRFCQNYAVSEWPVASSVTFRNEAEFRFVRKIYRIFDRAVSIDRSTPLLIGLTLKNDTFKWADGSSFKYAGFLSAKVADTLMEYSGDDCRRFFLYRVPTSVIGAEVNLSVV</sequence>
<dbReference type="InterPro" id="IPR016187">
    <property type="entry name" value="CTDL_fold"/>
</dbReference>
<name>A0A183DSJ7_9BILA</name>
<dbReference type="EMBL" id="UYRT01078730">
    <property type="protein sequence ID" value="VDN19109.1"/>
    <property type="molecule type" value="Genomic_DNA"/>
</dbReference>
<accession>A0A183DSJ7</accession>
<dbReference type="SUPFAM" id="SSF56436">
    <property type="entry name" value="C-type lectin-like"/>
    <property type="match status" value="1"/>
</dbReference>
<dbReference type="WBParaSite" id="GPUH_0001170201-mRNA-1">
    <property type="protein sequence ID" value="GPUH_0001170201-mRNA-1"/>
    <property type="gene ID" value="GPUH_0001170201"/>
</dbReference>
<keyword evidence="2" id="KW-1185">Reference proteome</keyword>
<gene>
    <name evidence="1" type="ORF">GPUH_LOCUS11688</name>
</gene>